<evidence type="ECO:0000256" key="2">
    <source>
        <dbReference type="ARBA" id="ARBA00006014"/>
    </source>
</evidence>
<evidence type="ECO:0000256" key="3">
    <source>
        <dbReference type="ARBA" id="ARBA00012012"/>
    </source>
</evidence>
<keyword evidence="5" id="KW-0012">Acyltransferase</keyword>
<keyword evidence="4" id="KW-0808">Transferase</keyword>
<keyword evidence="8" id="KW-1185">Reference proteome</keyword>
<dbReference type="Pfam" id="PF04389">
    <property type="entry name" value="Peptidase_M28"/>
    <property type="match status" value="1"/>
</dbReference>
<dbReference type="EC" id="2.3.2.5" evidence="3"/>
<accession>A0A7R9A5P6</accession>
<evidence type="ECO:0000256" key="5">
    <source>
        <dbReference type="ARBA" id="ARBA00023315"/>
    </source>
</evidence>
<dbReference type="Proteomes" id="UP000677054">
    <property type="component" value="Unassembled WGS sequence"/>
</dbReference>
<name>A0A7R9A5P6_9CRUS</name>
<reference evidence="7" key="1">
    <citation type="submission" date="2020-11" db="EMBL/GenBank/DDBJ databases">
        <authorList>
            <person name="Tran Van P."/>
        </authorList>
    </citation>
    <scope>NUCLEOTIDE SEQUENCE</scope>
</reference>
<evidence type="ECO:0000256" key="1">
    <source>
        <dbReference type="ARBA" id="ARBA00000001"/>
    </source>
</evidence>
<dbReference type="EMBL" id="CAJPEV010002168">
    <property type="protein sequence ID" value="CAG0895953.1"/>
    <property type="molecule type" value="Genomic_DNA"/>
</dbReference>
<dbReference type="SUPFAM" id="SSF53187">
    <property type="entry name" value="Zn-dependent exopeptidases"/>
    <property type="match status" value="1"/>
</dbReference>
<protein>
    <recommendedName>
        <fullName evidence="3">glutaminyl-peptide cyclotransferase</fullName>
        <ecNumber evidence="3">2.3.2.5</ecNumber>
    </recommendedName>
</protein>
<evidence type="ECO:0000313" key="8">
    <source>
        <dbReference type="Proteomes" id="UP000677054"/>
    </source>
</evidence>
<dbReference type="AlphaFoldDB" id="A0A7R9A5P6"/>
<sequence length="185" mass="20981">QGRLDVTLQLVFFDGEEAFKSWSSTDSLYGARHLAAAWANTPHPRTPGCSQLDGINMLVLLDLLGTEMGCTFCPQLYDWQSNTRVWYGNMVAIEDRLERLNLLDKHSGKGSYFKPKADYSFGAGLQDDHVPFLQRGVKIVHLIPRPFPSVWHQEKDNYSALHGPTIGNLLKIFRIFTAEYLQLPI</sequence>
<dbReference type="InterPro" id="IPR040234">
    <property type="entry name" value="QC/QCL"/>
</dbReference>
<proteinExistence type="inferred from homology"/>
<dbReference type="GO" id="GO:0008270">
    <property type="term" value="F:zinc ion binding"/>
    <property type="evidence" value="ECO:0007669"/>
    <property type="project" value="TreeGrafter"/>
</dbReference>
<dbReference type="InterPro" id="IPR007484">
    <property type="entry name" value="Peptidase_M28"/>
</dbReference>
<dbReference type="OrthoDB" id="3907302at2759"/>
<dbReference type="Gene3D" id="3.40.630.10">
    <property type="entry name" value="Zn peptidases"/>
    <property type="match status" value="1"/>
</dbReference>
<dbReference type="PANTHER" id="PTHR12283">
    <property type="entry name" value="GLUTAMINYL-PEPTIDE CYCLOTRANSFERASE"/>
    <property type="match status" value="1"/>
</dbReference>
<dbReference type="EMBL" id="LR901685">
    <property type="protein sequence ID" value="CAD7249180.1"/>
    <property type="molecule type" value="Genomic_DNA"/>
</dbReference>
<feature type="domain" description="Peptidase M28" evidence="6">
    <location>
        <begin position="3"/>
        <end position="173"/>
    </location>
</feature>
<feature type="non-terminal residue" evidence="7">
    <location>
        <position position="1"/>
    </location>
</feature>
<evidence type="ECO:0000313" key="7">
    <source>
        <dbReference type="EMBL" id="CAD7249180.1"/>
    </source>
</evidence>
<evidence type="ECO:0000256" key="4">
    <source>
        <dbReference type="ARBA" id="ARBA00022679"/>
    </source>
</evidence>
<evidence type="ECO:0000259" key="6">
    <source>
        <dbReference type="Pfam" id="PF04389"/>
    </source>
</evidence>
<dbReference type="PANTHER" id="PTHR12283:SF6">
    <property type="entry name" value="GLUTAMINYL-PEPTIDE CYCLOTRANSFERASE-RELATED"/>
    <property type="match status" value="1"/>
</dbReference>
<dbReference type="GO" id="GO:0016603">
    <property type="term" value="F:glutaminyl-peptide cyclotransferase activity"/>
    <property type="evidence" value="ECO:0007669"/>
    <property type="project" value="UniProtKB-EC"/>
</dbReference>
<comment type="similarity">
    <text evidence="2">Belongs to the glutaminyl-peptide cyclotransferase family.</text>
</comment>
<comment type="catalytic activity">
    <reaction evidence="1">
        <text>N-terminal L-glutaminyl-[peptide] = N-terminal 5-oxo-L-prolyl-[peptide] + NH4(+)</text>
        <dbReference type="Rhea" id="RHEA:23652"/>
        <dbReference type="Rhea" id="RHEA-COMP:11736"/>
        <dbReference type="Rhea" id="RHEA-COMP:11846"/>
        <dbReference type="ChEBI" id="CHEBI:28938"/>
        <dbReference type="ChEBI" id="CHEBI:64722"/>
        <dbReference type="ChEBI" id="CHEBI:87215"/>
        <dbReference type="EC" id="2.3.2.5"/>
    </reaction>
</comment>
<organism evidence="7">
    <name type="scientific">Darwinula stevensoni</name>
    <dbReference type="NCBI Taxonomy" id="69355"/>
    <lineage>
        <taxon>Eukaryota</taxon>
        <taxon>Metazoa</taxon>
        <taxon>Ecdysozoa</taxon>
        <taxon>Arthropoda</taxon>
        <taxon>Crustacea</taxon>
        <taxon>Oligostraca</taxon>
        <taxon>Ostracoda</taxon>
        <taxon>Podocopa</taxon>
        <taxon>Podocopida</taxon>
        <taxon>Darwinulocopina</taxon>
        <taxon>Darwinuloidea</taxon>
        <taxon>Darwinulidae</taxon>
        <taxon>Darwinula</taxon>
    </lineage>
</organism>
<gene>
    <name evidence="7" type="ORF">DSTB1V02_LOCUS8979</name>
</gene>